<keyword evidence="1" id="KW-1133">Transmembrane helix</keyword>
<sequence>MNTYLIVKTLHIISSVVMVGTGFGTAFYLFWANRSGSVAAQAVVSKWVMKADWWFTTPAVIFQPLSGIWLLHQMGMPFTWDGAWLWVKWTLALYALAGACWLPVVWLQIKMAKMTQDAYAKGENTLPSEYRRYQRAWECLGYPAFLAMLIVFFLMVLKPMS</sequence>
<name>A0A380MZX9_9GAMM</name>
<reference evidence="2 3" key="1">
    <citation type="submission" date="2018-06" db="EMBL/GenBank/DDBJ databases">
        <authorList>
            <consortium name="Pathogen Informatics"/>
            <person name="Doyle S."/>
        </authorList>
    </citation>
    <scope>NUCLEOTIDE SEQUENCE [LARGE SCALE GENOMIC DNA]</scope>
    <source>
        <strain evidence="2 3">NCTC10717</strain>
    </source>
</reference>
<feature type="transmembrane region" description="Helical" evidence="1">
    <location>
        <begin position="139"/>
        <end position="157"/>
    </location>
</feature>
<evidence type="ECO:0000256" key="1">
    <source>
        <dbReference type="SAM" id="Phobius"/>
    </source>
</evidence>
<keyword evidence="3" id="KW-1185">Reference proteome</keyword>
<dbReference type="Proteomes" id="UP000254575">
    <property type="component" value="Unassembled WGS sequence"/>
</dbReference>
<accession>A0A380MZX9</accession>
<keyword evidence="1" id="KW-0472">Membrane</keyword>
<protein>
    <submittedName>
        <fullName evidence="2">Predicted integral membrane protein</fullName>
    </submittedName>
</protein>
<dbReference type="RefSeq" id="WP_115218970.1">
    <property type="nucleotide sequence ID" value="NZ_UHIA01000004.1"/>
</dbReference>
<feature type="transmembrane region" description="Helical" evidence="1">
    <location>
        <begin position="12"/>
        <end position="32"/>
    </location>
</feature>
<dbReference type="Pfam" id="PF10027">
    <property type="entry name" value="DUF2269"/>
    <property type="match status" value="1"/>
</dbReference>
<dbReference type="AlphaFoldDB" id="A0A380MZX9"/>
<evidence type="ECO:0000313" key="2">
    <source>
        <dbReference type="EMBL" id="SUO98099.1"/>
    </source>
</evidence>
<dbReference type="EMBL" id="UHIA01000004">
    <property type="protein sequence ID" value="SUO98099.1"/>
    <property type="molecule type" value="Genomic_DNA"/>
</dbReference>
<evidence type="ECO:0000313" key="3">
    <source>
        <dbReference type="Proteomes" id="UP000254575"/>
    </source>
</evidence>
<dbReference type="InterPro" id="IPR018729">
    <property type="entry name" value="DUF2269_transmembrane"/>
</dbReference>
<keyword evidence="1" id="KW-0812">Transmembrane</keyword>
<feature type="transmembrane region" description="Helical" evidence="1">
    <location>
        <begin position="53"/>
        <end position="71"/>
    </location>
</feature>
<organism evidence="2 3">
    <name type="scientific">Suttonella indologenes</name>
    <dbReference type="NCBI Taxonomy" id="13276"/>
    <lineage>
        <taxon>Bacteria</taxon>
        <taxon>Pseudomonadati</taxon>
        <taxon>Pseudomonadota</taxon>
        <taxon>Gammaproteobacteria</taxon>
        <taxon>Cardiobacteriales</taxon>
        <taxon>Cardiobacteriaceae</taxon>
        <taxon>Suttonella</taxon>
    </lineage>
</organism>
<gene>
    <name evidence="2" type="ORF">NCTC10717_01840</name>
</gene>
<dbReference type="OrthoDB" id="9786302at2"/>
<proteinExistence type="predicted"/>
<feature type="transmembrane region" description="Helical" evidence="1">
    <location>
        <begin position="83"/>
        <end position="107"/>
    </location>
</feature>